<dbReference type="Proteomes" id="UP000326799">
    <property type="component" value="Unassembled WGS sequence"/>
</dbReference>
<dbReference type="AlphaFoldDB" id="A0A5N6EA00"/>
<protein>
    <submittedName>
        <fullName evidence="1">Uncharacterized protein</fullName>
    </submittedName>
</protein>
<dbReference type="EMBL" id="ML733589">
    <property type="protein sequence ID" value="KAB8213603.1"/>
    <property type="molecule type" value="Genomic_DNA"/>
</dbReference>
<accession>A0A5N6EA00</accession>
<proteinExistence type="predicted"/>
<evidence type="ECO:0000313" key="1">
    <source>
        <dbReference type="EMBL" id="KAB8213603.1"/>
    </source>
</evidence>
<name>A0A5N6EA00_9EURO</name>
<organism evidence="1 2">
    <name type="scientific">Aspergillus novoparasiticus</name>
    <dbReference type="NCBI Taxonomy" id="986946"/>
    <lineage>
        <taxon>Eukaryota</taxon>
        <taxon>Fungi</taxon>
        <taxon>Dikarya</taxon>
        <taxon>Ascomycota</taxon>
        <taxon>Pezizomycotina</taxon>
        <taxon>Eurotiomycetes</taxon>
        <taxon>Eurotiomycetidae</taxon>
        <taxon>Eurotiales</taxon>
        <taxon>Aspergillaceae</taxon>
        <taxon>Aspergillus</taxon>
        <taxon>Aspergillus subgen. Circumdati</taxon>
    </lineage>
</organism>
<sequence length="154" mass="16778">MVEVQNDVGRSSQMWKVEVAGQFISDSGTGLLLYASGLFPSSVTWHGCSHCYSHCASAGIYNEQQLARSCFFASRGSAADMVSSALNNFICGNGHHYRGLASGNADDRRYALRRAQPLRSRGLRAIIAILHDRSRSGFAMVSSQMVISIHFAMV</sequence>
<evidence type="ECO:0000313" key="2">
    <source>
        <dbReference type="Proteomes" id="UP000326799"/>
    </source>
</evidence>
<gene>
    <name evidence="1" type="ORF">BDV33DRAFT_184418</name>
</gene>
<reference evidence="1 2" key="1">
    <citation type="submission" date="2019-04" db="EMBL/GenBank/DDBJ databases">
        <title>Fungal friends and foes A comparative genomics study of 23 Aspergillus species from section Flavi.</title>
        <authorList>
            <consortium name="DOE Joint Genome Institute"/>
            <person name="Kjaerbolling I."/>
            <person name="Vesth T.C."/>
            <person name="Frisvad J.C."/>
            <person name="Nybo J.L."/>
            <person name="Theobald S."/>
            <person name="Kildgaard S."/>
            <person name="Petersen T.I."/>
            <person name="Kuo A."/>
            <person name="Sato A."/>
            <person name="Lyhne E.K."/>
            <person name="Kogle M.E."/>
            <person name="Wiebenga A."/>
            <person name="Kun R.S."/>
            <person name="Lubbers R.J."/>
            <person name="Makela M.R."/>
            <person name="Barry K."/>
            <person name="Chovatia M."/>
            <person name="Clum A."/>
            <person name="Daum C."/>
            <person name="Haridas S."/>
            <person name="He G."/>
            <person name="LaButti K."/>
            <person name="Lipzen A."/>
            <person name="Mondo S."/>
            <person name="Pangilinan J."/>
            <person name="Riley R."/>
            <person name="Salamov A."/>
            <person name="Simmons B.A."/>
            <person name="Magnuson J.K."/>
            <person name="Henrissat B."/>
            <person name="Mortensen U.H."/>
            <person name="Larsen T.O."/>
            <person name="De vries R.P."/>
            <person name="Grigoriev I.V."/>
            <person name="Machida M."/>
            <person name="Baker S.E."/>
            <person name="Andersen M.R."/>
        </authorList>
    </citation>
    <scope>NUCLEOTIDE SEQUENCE [LARGE SCALE GENOMIC DNA]</scope>
    <source>
        <strain evidence="1 2">CBS 126849</strain>
    </source>
</reference>
<keyword evidence="2" id="KW-1185">Reference proteome</keyword>